<evidence type="ECO:0000256" key="1">
    <source>
        <dbReference type="SAM" id="MobiDB-lite"/>
    </source>
</evidence>
<dbReference type="Proteomes" id="UP000234681">
    <property type="component" value="Chromosome 2"/>
</dbReference>
<gene>
    <name evidence="2" type="primary">RGD1565105_predicted</name>
    <name evidence="2" type="ORF">rCG_44841</name>
</gene>
<protein>
    <submittedName>
        <fullName evidence="2">Similar to small EDRK-rich factor 1 (Predicted), isoform CRA_b</fullName>
    </submittedName>
</protein>
<feature type="compositionally biased region" description="Low complexity" evidence="1">
    <location>
        <begin position="12"/>
        <end position="23"/>
    </location>
</feature>
<sequence length="53" mass="5889">MREDGTHPEPVRLPIRSSPPSGSRRLRSESPGCPPALLSSKVEIKEKLPDRKI</sequence>
<dbReference type="AlphaFoldDB" id="A6I583"/>
<proteinExistence type="predicted"/>
<feature type="compositionally biased region" description="Basic and acidic residues" evidence="1">
    <location>
        <begin position="42"/>
        <end position="53"/>
    </location>
</feature>
<name>A6I583_RAT</name>
<evidence type="ECO:0000313" key="3">
    <source>
        <dbReference type="Proteomes" id="UP000234681"/>
    </source>
</evidence>
<feature type="region of interest" description="Disordered" evidence="1">
    <location>
        <begin position="1"/>
        <end position="53"/>
    </location>
</feature>
<dbReference type="EMBL" id="CH473955">
    <property type="protein sequence ID" value="EDM10191.1"/>
    <property type="molecule type" value="Genomic_DNA"/>
</dbReference>
<evidence type="ECO:0000313" key="2">
    <source>
        <dbReference type="EMBL" id="EDM10191.1"/>
    </source>
</evidence>
<reference evidence="3" key="1">
    <citation type="submission" date="2005-09" db="EMBL/GenBank/DDBJ databases">
        <authorList>
            <person name="Mural R.J."/>
            <person name="Li P.W."/>
            <person name="Adams M.D."/>
            <person name="Amanatides P.G."/>
            <person name="Baden-Tillson H."/>
            <person name="Barnstead M."/>
            <person name="Chin S.H."/>
            <person name="Dew I."/>
            <person name="Evans C.A."/>
            <person name="Ferriera S."/>
            <person name="Flanigan M."/>
            <person name="Fosler C."/>
            <person name="Glodek A."/>
            <person name="Gu Z."/>
            <person name="Holt R.A."/>
            <person name="Jennings D."/>
            <person name="Kraft C.L."/>
            <person name="Lu F."/>
            <person name="Nguyen T."/>
            <person name="Nusskern D.R."/>
            <person name="Pfannkoch C.M."/>
            <person name="Sitter C."/>
            <person name="Sutton G.G."/>
            <person name="Venter J.C."/>
            <person name="Wang Z."/>
            <person name="Woodage T."/>
            <person name="Zheng X.H."/>
            <person name="Zhong F."/>
        </authorList>
    </citation>
    <scope>NUCLEOTIDE SEQUENCE [LARGE SCALE GENOMIC DNA]</scope>
    <source>
        <strain>BN</strain>
        <strain evidence="3">Sprague-Dawley</strain>
    </source>
</reference>
<accession>A6I583</accession>
<organism evidence="2 3">
    <name type="scientific">Rattus norvegicus</name>
    <name type="common">Rat</name>
    <dbReference type="NCBI Taxonomy" id="10116"/>
    <lineage>
        <taxon>Eukaryota</taxon>
        <taxon>Metazoa</taxon>
        <taxon>Chordata</taxon>
        <taxon>Craniata</taxon>
        <taxon>Vertebrata</taxon>
        <taxon>Euteleostomi</taxon>
        <taxon>Mammalia</taxon>
        <taxon>Eutheria</taxon>
        <taxon>Euarchontoglires</taxon>
        <taxon>Glires</taxon>
        <taxon>Rodentia</taxon>
        <taxon>Myomorpha</taxon>
        <taxon>Muroidea</taxon>
        <taxon>Muridae</taxon>
        <taxon>Murinae</taxon>
        <taxon>Rattus</taxon>
    </lineage>
</organism>
<feature type="compositionally biased region" description="Basic and acidic residues" evidence="1">
    <location>
        <begin position="1"/>
        <end position="10"/>
    </location>
</feature>